<dbReference type="AlphaFoldDB" id="A0A6T9D4T9"/>
<accession>A0A6T9D4T9</accession>
<proteinExistence type="predicted"/>
<organism evidence="1">
    <name type="scientific">Haptolina ericina</name>
    <dbReference type="NCBI Taxonomy" id="156174"/>
    <lineage>
        <taxon>Eukaryota</taxon>
        <taxon>Haptista</taxon>
        <taxon>Haptophyta</taxon>
        <taxon>Prymnesiophyceae</taxon>
        <taxon>Prymnesiales</taxon>
        <taxon>Prymnesiaceae</taxon>
        <taxon>Haptolina</taxon>
    </lineage>
</organism>
<sequence length="217" mass="24979">MYTNTTLGYLGMQDGSRFSNWTNFWAEIDGSRDKRHYLAWRRWWRSLDEDHKSLTLARGFNWSQHFLHGLVSSLRHPAAARPYSYPKPRNDSTSFATIRMIHLYDFFIDYVWMDGHMPDIRRWTAVSREACCHHARPPADVVVVHVRDFGQEGSAAARGINSHIKAGAFVDILARCYTWQFHSRVARLQPGPRACRTDHGAGVAAPQCGHHHRAHSV</sequence>
<gene>
    <name evidence="1" type="ORF">HERI1096_LOCUS9881</name>
    <name evidence="2" type="ORF">HERI1096_LOCUS9882</name>
</gene>
<evidence type="ECO:0000313" key="1">
    <source>
        <dbReference type="EMBL" id="CAE0109221.1"/>
    </source>
</evidence>
<dbReference type="EMBL" id="HBHX01017720">
    <property type="protein sequence ID" value="CAE0109221.1"/>
    <property type="molecule type" value="Transcribed_RNA"/>
</dbReference>
<dbReference type="EMBL" id="HBHX01017721">
    <property type="protein sequence ID" value="CAE0109222.1"/>
    <property type="molecule type" value="Transcribed_RNA"/>
</dbReference>
<evidence type="ECO:0000313" key="2">
    <source>
        <dbReference type="EMBL" id="CAE0109222.1"/>
    </source>
</evidence>
<protein>
    <submittedName>
        <fullName evidence="1">Uncharacterized protein</fullName>
    </submittedName>
</protein>
<reference evidence="1" key="1">
    <citation type="submission" date="2021-01" db="EMBL/GenBank/DDBJ databases">
        <authorList>
            <person name="Corre E."/>
            <person name="Pelletier E."/>
            <person name="Niang G."/>
            <person name="Scheremetjew M."/>
            <person name="Finn R."/>
            <person name="Kale V."/>
            <person name="Holt S."/>
            <person name="Cochrane G."/>
            <person name="Meng A."/>
            <person name="Brown T."/>
            <person name="Cohen L."/>
        </authorList>
    </citation>
    <scope>NUCLEOTIDE SEQUENCE</scope>
    <source>
        <strain evidence="1">CCMP281</strain>
    </source>
</reference>
<name>A0A6T9D4T9_9EUKA</name>